<dbReference type="GO" id="GO:0003924">
    <property type="term" value="F:GTPase activity"/>
    <property type="evidence" value="ECO:0007669"/>
    <property type="project" value="InterPro"/>
</dbReference>
<comment type="similarity">
    <text evidence="11">Belongs to the TRAFAC class translation factor GTPase superfamily. Classic translation factor GTPase family. CysN/NodQ subfamily.</text>
</comment>
<evidence type="ECO:0000313" key="14">
    <source>
        <dbReference type="Proteomes" id="UP000422569"/>
    </source>
</evidence>
<dbReference type="CDD" id="cd03695">
    <property type="entry name" value="CysN_NodQ_II"/>
    <property type="match status" value="1"/>
</dbReference>
<dbReference type="AlphaFoldDB" id="A0A6B8M538"/>
<comment type="catalytic activity">
    <reaction evidence="1">
        <text>adenosine 5'-phosphosulfate + ATP = 3'-phosphoadenylyl sulfate + ADP + H(+)</text>
        <dbReference type="Rhea" id="RHEA:24152"/>
        <dbReference type="ChEBI" id="CHEBI:15378"/>
        <dbReference type="ChEBI" id="CHEBI:30616"/>
        <dbReference type="ChEBI" id="CHEBI:58243"/>
        <dbReference type="ChEBI" id="CHEBI:58339"/>
        <dbReference type="ChEBI" id="CHEBI:456216"/>
        <dbReference type="EC" id="2.7.1.25"/>
    </reaction>
</comment>
<evidence type="ECO:0000256" key="6">
    <source>
        <dbReference type="ARBA" id="ARBA00022741"/>
    </source>
</evidence>
<dbReference type="PROSITE" id="PS51722">
    <property type="entry name" value="G_TR_2"/>
    <property type="match status" value="1"/>
</dbReference>
<dbReference type="InterPro" id="IPR018638">
    <property type="entry name" value="DUF2061_membrane"/>
</dbReference>
<dbReference type="GO" id="GO:0000103">
    <property type="term" value="P:sulfate assimilation"/>
    <property type="evidence" value="ECO:0007669"/>
    <property type="project" value="UniProtKB-UniRule"/>
</dbReference>
<dbReference type="InterPro" id="IPR011779">
    <property type="entry name" value="SO4_adenylTrfase_lsu"/>
</dbReference>
<evidence type="ECO:0000256" key="2">
    <source>
        <dbReference type="ARBA" id="ARBA00002357"/>
    </source>
</evidence>
<keyword evidence="5 11" id="KW-0548">Nucleotidyltransferase</keyword>
<comment type="pathway">
    <text evidence="11">Sulfur metabolism; hydrogen sulfide biosynthesis; sulfite from sulfate: step 1/3.</text>
</comment>
<evidence type="ECO:0000256" key="1">
    <source>
        <dbReference type="ARBA" id="ARBA00001823"/>
    </source>
</evidence>
<dbReference type="InterPro" id="IPR031157">
    <property type="entry name" value="G_TR_CS"/>
</dbReference>
<keyword evidence="4 11" id="KW-0808">Transferase</keyword>
<feature type="domain" description="Tr-type G" evidence="12">
    <location>
        <begin position="20"/>
        <end position="235"/>
    </location>
</feature>
<feature type="binding site" evidence="11">
    <location>
        <begin position="29"/>
        <end position="36"/>
    </location>
    <ligand>
        <name>GTP</name>
        <dbReference type="ChEBI" id="CHEBI:37565"/>
    </ligand>
</feature>
<dbReference type="CDD" id="cd04095">
    <property type="entry name" value="CysN_NoDQ_III"/>
    <property type="match status" value="1"/>
</dbReference>
<comment type="subunit">
    <text evidence="3">Sulfate-activating enzymes, NodP and NodQ, may be physically associated.</text>
</comment>
<dbReference type="GO" id="GO:0004020">
    <property type="term" value="F:adenylylsulfate kinase activity"/>
    <property type="evidence" value="ECO:0007669"/>
    <property type="project" value="UniProtKB-EC"/>
</dbReference>
<comment type="function">
    <text evidence="11">With CysD forms the ATP sulfurylase (ATPS) that catalyzes the adenylation of sulfate producing adenosine 5'-phosphosulfate (APS) and diphosphate, the first enzymatic step in sulfur assimilation pathway. APS synthesis involves the formation of a high-energy phosphoric-sulfuric acid anhydride bond driven by GTP hydrolysis by CysN coupled to ATP hydrolysis by CysD.</text>
</comment>
<gene>
    <name evidence="11 13" type="primary">cysN</name>
    <name evidence="13" type="ORF">F7D14_02455</name>
</gene>
<evidence type="ECO:0000313" key="13">
    <source>
        <dbReference type="EMBL" id="QGM96453.1"/>
    </source>
</evidence>
<name>A0A6B8M538_9HYPH</name>
<sequence length="544" mass="59426">MSAEVIDAPAPAVARHAADKPLLRFITCGSVDDGKSTLIGRLLYDAELAPDDLIAALEADSKKHGTQGDDLDFALLVDGLAAEREQGITIDVAYRYFATDKRKFIVADTPGHEQYTRNMAVGASTADLAILLVDARKGILPQTRRHSMITSMFGVRHVVVAVNKMDLVDYSEEIFRKIEADFREFAKHLRFASIYVLPLVAKDGDNLVHGGAVNMPWHDGPPLLTYLEGVAVEDVMRIAPFRMPVQWVNRPNLDFRGFSGFISGGNIRPGDIVRILPLGRDTRVSRVVTYDGDLESAVSGQAVTITLAEEIDCSRGDLLSSPVSPAKAGDRLEAKLLWLVREPLVVGKSYLLKIGARTTPASVSEVESRIEIESGLAAPIASGETLAFNEIGEARLSLETVVACDAYVENRETGGFILIDRITNETVAVGMVKTVAASERRAAAPLTDLSYASMEGVAIERESYRPSRRRSLAKAFSWLVPASLSTFVIVNAFLHDPSLSAEITGVEMIAIFALYYFHERFWTRYSYGLEGKKERPAPGVDPGI</sequence>
<dbReference type="SUPFAM" id="SSF50447">
    <property type="entry name" value="Translation proteins"/>
    <property type="match status" value="1"/>
</dbReference>
<dbReference type="GO" id="GO:0005524">
    <property type="term" value="F:ATP binding"/>
    <property type="evidence" value="ECO:0007669"/>
    <property type="project" value="UniProtKB-KW"/>
</dbReference>
<dbReference type="PROSITE" id="PS00301">
    <property type="entry name" value="G_TR_1"/>
    <property type="match status" value="1"/>
</dbReference>
<dbReference type="FunFam" id="3.40.50.300:FF:000119">
    <property type="entry name" value="Sulfate adenylyltransferase subunit 1"/>
    <property type="match status" value="1"/>
</dbReference>
<reference evidence="13 14" key="1">
    <citation type="submission" date="2019-09" db="EMBL/GenBank/DDBJ databases">
        <title>Isolation and complete genome sequencing of Methylocystis species.</title>
        <authorList>
            <person name="Rumah B.L."/>
            <person name="Stead C.E."/>
            <person name="Stevens B.C."/>
            <person name="Minton N.P."/>
            <person name="Grosse-Honebrink A."/>
            <person name="Zhang Y."/>
        </authorList>
    </citation>
    <scope>NUCLEOTIDE SEQUENCE [LARGE SCALE GENOMIC DNA]</scope>
    <source>
        <strain evidence="13 14">BRCS2</strain>
    </source>
</reference>
<dbReference type="InterPro" id="IPR041757">
    <property type="entry name" value="CysN_GTP-bd"/>
</dbReference>
<evidence type="ECO:0000256" key="10">
    <source>
        <dbReference type="ARBA" id="ARBA00049370"/>
    </source>
</evidence>
<evidence type="ECO:0000259" key="12">
    <source>
        <dbReference type="PROSITE" id="PS51722"/>
    </source>
</evidence>
<dbReference type="KEGG" id="mpar:F7D14_02455"/>
<dbReference type="SUPFAM" id="SSF50465">
    <property type="entry name" value="EF-Tu/eEF-1alpha/eIF2-gamma C-terminal domain"/>
    <property type="match status" value="1"/>
</dbReference>
<feature type="binding site" evidence="11">
    <location>
        <begin position="108"/>
        <end position="112"/>
    </location>
    <ligand>
        <name>GTP</name>
        <dbReference type="ChEBI" id="CHEBI:37565"/>
    </ligand>
</feature>
<evidence type="ECO:0000256" key="11">
    <source>
        <dbReference type="HAMAP-Rule" id="MF_00062"/>
    </source>
</evidence>
<dbReference type="Pfam" id="PF22594">
    <property type="entry name" value="GTP-eEF1A_C"/>
    <property type="match status" value="1"/>
</dbReference>
<dbReference type="Pfam" id="PF09834">
    <property type="entry name" value="DUF2061"/>
    <property type="match status" value="1"/>
</dbReference>
<dbReference type="CDD" id="cd04166">
    <property type="entry name" value="CysN_ATPS"/>
    <property type="match status" value="1"/>
</dbReference>
<protein>
    <recommendedName>
        <fullName evidence="11">Sulfate adenylyltransferase subunit 1</fullName>
        <ecNumber evidence="11">2.7.7.4</ecNumber>
    </recommendedName>
    <alternativeName>
        <fullName evidence="11">ATP-sulfurylase large subunit</fullName>
    </alternativeName>
    <alternativeName>
        <fullName evidence="11">Sulfate adenylate transferase</fullName>
        <shortName evidence="11">SAT</shortName>
    </alternativeName>
</protein>
<dbReference type="RefSeq" id="WP_016919863.1">
    <property type="nucleotide sequence ID" value="NZ_CP044331.1"/>
</dbReference>
<dbReference type="InterPro" id="IPR027417">
    <property type="entry name" value="P-loop_NTPase"/>
</dbReference>
<comment type="catalytic activity">
    <reaction evidence="10 11">
        <text>sulfate + ATP + H(+) = adenosine 5'-phosphosulfate + diphosphate</text>
        <dbReference type="Rhea" id="RHEA:18133"/>
        <dbReference type="ChEBI" id="CHEBI:15378"/>
        <dbReference type="ChEBI" id="CHEBI:16189"/>
        <dbReference type="ChEBI" id="CHEBI:30616"/>
        <dbReference type="ChEBI" id="CHEBI:33019"/>
        <dbReference type="ChEBI" id="CHEBI:58243"/>
        <dbReference type="EC" id="2.7.7.4"/>
    </reaction>
</comment>
<comment type="function">
    <text evidence="2">APS kinase catalyzes the synthesis of activated sulfate.</text>
</comment>
<dbReference type="HAMAP" id="MF_00062">
    <property type="entry name" value="Sulf_adenylyltr_sub1"/>
    <property type="match status" value="1"/>
</dbReference>
<dbReference type="NCBIfam" id="TIGR02034">
    <property type="entry name" value="CysN"/>
    <property type="match status" value="1"/>
</dbReference>
<evidence type="ECO:0000256" key="3">
    <source>
        <dbReference type="ARBA" id="ARBA00011760"/>
    </source>
</evidence>
<dbReference type="Proteomes" id="UP000422569">
    <property type="component" value="Chromosome"/>
</dbReference>
<dbReference type="InterPro" id="IPR054696">
    <property type="entry name" value="GTP-eEF1A_C"/>
</dbReference>
<organism evidence="13 14">
    <name type="scientific">Methylocystis parvus</name>
    <dbReference type="NCBI Taxonomy" id="134"/>
    <lineage>
        <taxon>Bacteria</taxon>
        <taxon>Pseudomonadati</taxon>
        <taxon>Pseudomonadota</taxon>
        <taxon>Alphaproteobacteria</taxon>
        <taxon>Hyphomicrobiales</taxon>
        <taxon>Methylocystaceae</taxon>
        <taxon>Methylocystis</taxon>
    </lineage>
</organism>
<evidence type="ECO:0000256" key="7">
    <source>
        <dbReference type="ARBA" id="ARBA00022840"/>
    </source>
</evidence>
<dbReference type="InterPro" id="IPR009001">
    <property type="entry name" value="Transl_elong_EF1A/Init_IF2_C"/>
</dbReference>
<dbReference type="Pfam" id="PF00009">
    <property type="entry name" value="GTP_EFTU"/>
    <property type="match status" value="1"/>
</dbReference>
<dbReference type="InterPro" id="IPR009000">
    <property type="entry name" value="Transl_B-barrel_sf"/>
</dbReference>
<evidence type="ECO:0000256" key="8">
    <source>
        <dbReference type="ARBA" id="ARBA00023134"/>
    </source>
</evidence>
<comment type="subunit">
    <text evidence="11">Heterodimer composed of CysD, the smaller subunit, and CysN.</text>
</comment>
<dbReference type="GO" id="GO:0004781">
    <property type="term" value="F:sulfate adenylyltransferase (ATP) activity"/>
    <property type="evidence" value="ECO:0007669"/>
    <property type="project" value="UniProtKB-UniRule"/>
</dbReference>
<evidence type="ECO:0000256" key="9">
    <source>
        <dbReference type="ARBA" id="ARBA00024872"/>
    </source>
</evidence>
<dbReference type="InterPro" id="IPR000795">
    <property type="entry name" value="T_Tr_GTP-bd_dom"/>
</dbReference>
<dbReference type="PRINTS" id="PR00315">
    <property type="entry name" value="ELONGATNFCT"/>
</dbReference>
<dbReference type="EMBL" id="CP044331">
    <property type="protein sequence ID" value="QGM96453.1"/>
    <property type="molecule type" value="Genomic_DNA"/>
</dbReference>
<dbReference type="Gene3D" id="2.40.30.10">
    <property type="entry name" value="Translation factors"/>
    <property type="match status" value="2"/>
</dbReference>
<evidence type="ECO:0000256" key="4">
    <source>
        <dbReference type="ARBA" id="ARBA00022679"/>
    </source>
</evidence>
<dbReference type="SUPFAM" id="SSF52540">
    <property type="entry name" value="P-loop containing nucleoside triphosphate hydrolases"/>
    <property type="match status" value="1"/>
</dbReference>
<dbReference type="Gene3D" id="3.40.50.300">
    <property type="entry name" value="P-loop containing nucleotide triphosphate hydrolases"/>
    <property type="match status" value="1"/>
</dbReference>
<dbReference type="InterPro" id="IPR050100">
    <property type="entry name" value="TRAFAC_GTPase_members"/>
</dbReference>
<keyword evidence="6 11" id="KW-0547">Nucleotide-binding</keyword>
<evidence type="ECO:0000256" key="5">
    <source>
        <dbReference type="ARBA" id="ARBA00022695"/>
    </source>
</evidence>
<dbReference type="PANTHER" id="PTHR23115">
    <property type="entry name" value="TRANSLATION FACTOR"/>
    <property type="match status" value="1"/>
</dbReference>
<dbReference type="GO" id="GO:0070814">
    <property type="term" value="P:hydrogen sulfide biosynthetic process"/>
    <property type="evidence" value="ECO:0007669"/>
    <property type="project" value="UniProtKB-UniRule"/>
</dbReference>
<dbReference type="UniPathway" id="UPA00140">
    <property type="reaction ID" value="UER00204"/>
</dbReference>
<feature type="binding site" evidence="11">
    <location>
        <begin position="163"/>
        <end position="166"/>
    </location>
    <ligand>
        <name>GTP</name>
        <dbReference type="ChEBI" id="CHEBI:37565"/>
    </ligand>
</feature>
<accession>A0A6B8M538</accession>
<dbReference type="NCBIfam" id="NF003478">
    <property type="entry name" value="PRK05124.1"/>
    <property type="match status" value="1"/>
</dbReference>
<dbReference type="EC" id="2.7.7.4" evidence="11"/>
<keyword evidence="8 11" id="KW-0342">GTP-binding</keyword>
<dbReference type="GO" id="GO:0005525">
    <property type="term" value="F:GTP binding"/>
    <property type="evidence" value="ECO:0007669"/>
    <property type="project" value="UniProtKB-UniRule"/>
</dbReference>
<comment type="function">
    <text evidence="9">Proposed to provide activated sulfate for transfer to Nod factor. ATP sulfurylase may be the GTPase, regulating ATP sulfurylase activity.</text>
</comment>
<dbReference type="InterPro" id="IPR044138">
    <property type="entry name" value="CysN_II"/>
</dbReference>
<keyword evidence="14" id="KW-1185">Reference proteome</keyword>
<proteinExistence type="inferred from homology"/>
<keyword evidence="7 11" id="KW-0067">ATP-binding</keyword>
<dbReference type="InterPro" id="IPR044139">
    <property type="entry name" value="CysN_NoDQ_III"/>
</dbReference>